<dbReference type="Proteomes" id="UP000000763">
    <property type="component" value="Chromosome 8"/>
</dbReference>
<proteinExistence type="predicted"/>
<accession>Q6YVT9</accession>
<reference evidence="4" key="4">
    <citation type="journal article" date="2008" name="Nucleic Acids Res.">
        <title>The rice annotation project database (RAP-DB): 2008 update.</title>
        <authorList>
            <consortium name="The rice annotation project (RAP)"/>
        </authorList>
    </citation>
    <scope>GENOME REANNOTATION</scope>
    <source>
        <strain evidence="4">cv. Nipponbare</strain>
    </source>
</reference>
<dbReference type="EMBL" id="AP005254">
    <property type="protein sequence ID" value="BAD10238.1"/>
    <property type="molecule type" value="Genomic_DNA"/>
</dbReference>
<gene>
    <name evidence="3" type="ORF">B1168A08.4</name>
    <name evidence="2" type="ORF">OSJNBb0064I19.16</name>
</gene>
<reference evidence="3" key="2">
    <citation type="submission" date="2002-10" db="EMBL/GenBank/DDBJ databases">
        <title>Oryza sativa nipponbare(GA3) genomic DNA, chromosome 8, BAC clone:B1168A08.</title>
        <authorList>
            <person name="Sasaki T."/>
            <person name="Matsumoto T."/>
            <person name="Katayose Y."/>
        </authorList>
    </citation>
    <scope>NUCLEOTIDE SEQUENCE</scope>
</reference>
<feature type="compositionally biased region" description="Gly residues" evidence="1">
    <location>
        <begin position="45"/>
        <end position="64"/>
    </location>
</feature>
<feature type="region of interest" description="Disordered" evidence="1">
    <location>
        <begin position="1"/>
        <end position="25"/>
    </location>
</feature>
<evidence type="ECO:0000313" key="4">
    <source>
        <dbReference type="Proteomes" id="UP000000763"/>
    </source>
</evidence>
<evidence type="ECO:0000256" key="1">
    <source>
        <dbReference type="SAM" id="MobiDB-lite"/>
    </source>
</evidence>
<reference evidence="4" key="3">
    <citation type="journal article" date="2005" name="Nature">
        <title>The map-based sequence of the rice genome.</title>
        <authorList>
            <consortium name="International rice genome sequencing project (IRGSP)"/>
            <person name="Matsumoto T."/>
            <person name="Wu J."/>
            <person name="Kanamori H."/>
            <person name="Katayose Y."/>
            <person name="Fujisawa M."/>
            <person name="Namiki N."/>
            <person name="Mizuno H."/>
            <person name="Yamamoto K."/>
            <person name="Antonio B.A."/>
            <person name="Baba T."/>
            <person name="Sakata K."/>
            <person name="Nagamura Y."/>
            <person name="Aoki H."/>
            <person name="Arikawa K."/>
            <person name="Arita K."/>
            <person name="Bito T."/>
            <person name="Chiden Y."/>
            <person name="Fujitsuka N."/>
            <person name="Fukunaka R."/>
            <person name="Hamada M."/>
            <person name="Harada C."/>
            <person name="Hayashi A."/>
            <person name="Hijishita S."/>
            <person name="Honda M."/>
            <person name="Hosokawa S."/>
            <person name="Ichikawa Y."/>
            <person name="Idonuma A."/>
            <person name="Iijima M."/>
            <person name="Ikeda M."/>
            <person name="Ikeno M."/>
            <person name="Ito K."/>
            <person name="Ito S."/>
            <person name="Ito T."/>
            <person name="Ito Y."/>
            <person name="Ito Y."/>
            <person name="Iwabuchi A."/>
            <person name="Kamiya K."/>
            <person name="Karasawa W."/>
            <person name="Kurita K."/>
            <person name="Katagiri S."/>
            <person name="Kikuta A."/>
            <person name="Kobayashi H."/>
            <person name="Kobayashi N."/>
            <person name="Machita K."/>
            <person name="Maehara T."/>
            <person name="Masukawa M."/>
            <person name="Mizubayashi T."/>
            <person name="Mukai Y."/>
            <person name="Nagasaki H."/>
            <person name="Nagata Y."/>
            <person name="Naito S."/>
            <person name="Nakashima M."/>
            <person name="Nakama Y."/>
            <person name="Nakamichi Y."/>
            <person name="Nakamura M."/>
            <person name="Meguro A."/>
            <person name="Negishi M."/>
            <person name="Ohta I."/>
            <person name="Ohta T."/>
            <person name="Okamoto M."/>
            <person name="Ono N."/>
            <person name="Saji S."/>
            <person name="Sakaguchi M."/>
            <person name="Sakai K."/>
            <person name="Shibata M."/>
            <person name="Shimokawa T."/>
            <person name="Song J."/>
            <person name="Takazaki Y."/>
            <person name="Terasawa K."/>
            <person name="Tsugane M."/>
            <person name="Tsuji K."/>
            <person name="Ueda S."/>
            <person name="Waki K."/>
            <person name="Yamagata H."/>
            <person name="Yamamoto M."/>
            <person name="Yamamoto S."/>
            <person name="Yamane H."/>
            <person name="Yoshiki S."/>
            <person name="Yoshihara R."/>
            <person name="Yukawa K."/>
            <person name="Zhong H."/>
            <person name="Yano M."/>
            <person name="Yuan Q."/>
            <person name="Ouyang S."/>
            <person name="Liu J."/>
            <person name="Jones K.M."/>
            <person name="Gansberger K."/>
            <person name="Moffat K."/>
            <person name="Hill J."/>
            <person name="Bera J."/>
            <person name="Fadrosh D."/>
            <person name="Jin S."/>
            <person name="Johri S."/>
            <person name="Kim M."/>
            <person name="Overton L."/>
            <person name="Reardon M."/>
            <person name="Tsitrin T."/>
            <person name="Vuong H."/>
            <person name="Weaver B."/>
            <person name="Ciecko A."/>
            <person name="Tallon L."/>
            <person name="Jackson J."/>
            <person name="Pai G."/>
            <person name="Aken S.V."/>
            <person name="Utterback T."/>
            <person name="Reidmuller S."/>
            <person name="Feldblyum T."/>
            <person name="Hsiao J."/>
            <person name="Zismann V."/>
            <person name="Iobst S."/>
            <person name="de Vazeille A.R."/>
            <person name="Buell C.R."/>
            <person name="Ying K."/>
            <person name="Li Y."/>
            <person name="Lu T."/>
            <person name="Huang Y."/>
            <person name="Zhao Q."/>
            <person name="Feng Q."/>
            <person name="Zhang L."/>
            <person name="Zhu J."/>
            <person name="Weng Q."/>
            <person name="Mu J."/>
            <person name="Lu Y."/>
            <person name="Fan D."/>
            <person name="Liu Y."/>
            <person name="Guan J."/>
            <person name="Zhang Y."/>
            <person name="Yu S."/>
            <person name="Liu X."/>
            <person name="Zhang Y."/>
            <person name="Hong G."/>
            <person name="Han B."/>
            <person name="Choisne N."/>
            <person name="Demange N."/>
            <person name="Orjeda G."/>
            <person name="Samain S."/>
            <person name="Cattolico L."/>
            <person name="Pelletier E."/>
            <person name="Couloux A."/>
            <person name="Segurens B."/>
            <person name="Wincker P."/>
            <person name="D'Hont A."/>
            <person name="Scarpelli C."/>
            <person name="Weissenbach J."/>
            <person name="Salanoubat M."/>
            <person name="Quetier F."/>
            <person name="Yu Y."/>
            <person name="Kim H.R."/>
            <person name="Rambo T."/>
            <person name="Currie J."/>
            <person name="Collura K."/>
            <person name="Luo M."/>
            <person name="Yang T."/>
            <person name="Ammiraju J.S.S."/>
            <person name="Engler F."/>
            <person name="Soderlund C."/>
            <person name="Wing R.A."/>
            <person name="Palmer L.E."/>
            <person name="de la Bastide M."/>
            <person name="Spiegel L."/>
            <person name="Nascimento L."/>
            <person name="Zutavern T."/>
            <person name="O'Shaughnessy A."/>
            <person name="Dike S."/>
            <person name="Dedhia N."/>
            <person name="Preston R."/>
            <person name="Balija V."/>
            <person name="McCombie W.R."/>
            <person name="Chow T."/>
            <person name="Chen H."/>
            <person name="Chung M."/>
            <person name="Chen C."/>
            <person name="Shaw J."/>
            <person name="Wu H."/>
            <person name="Hsiao K."/>
            <person name="Chao Y."/>
            <person name="Chu M."/>
            <person name="Cheng C."/>
            <person name="Hour A."/>
            <person name="Lee P."/>
            <person name="Lin S."/>
            <person name="Lin Y."/>
            <person name="Liou J."/>
            <person name="Liu S."/>
            <person name="Hsing Y."/>
            <person name="Raghuvanshi S."/>
            <person name="Mohanty A."/>
            <person name="Bharti A.K."/>
            <person name="Gaur A."/>
            <person name="Gupta V."/>
            <person name="Kumar D."/>
            <person name="Ravi V."/>
            <person name="Vij S."/>
            <person name="Kapur A."/>
            <person name="Khurana P."/>
            <person name="Khurana P."/>
            <person name="Khurana J.P."/>
            <person name="Tyagi A.K."/>
            <person name="Gaikwad K."/>
            <person name="Singh A."/>
            <person name="Dalal V."/>
            <person name="Srivastava S."/>
            <person name="Dixit A."/>
            <person name="Pal A.K."/>
            <person name="Ghazi I.A."/>
            <person name="Yadav M."/>
            <person name="Pandit A."/>
            <person name="Bhargava A."/>
            <person name="Sureshbabu K."/>
            <person name="Batra K."/>
            <person name="Sharma T.R."/>
            <person name="Mohapatra T."/>
            <person name="Singh N.K."/>
            <person name="Messing J."/>
            <person name="Nelson A.B."/>
            <person name="Fuks G."/>
            <person name="Kavchok S."/>
            <person name="Keizer G."/>
            <person name="Linton E."/>
            <person name="Llaca V."/>
            <person name="Song R."/>
            <person name="Tanyolac B."/>
            <person name="Young S."/>
            <person name="Ho-Il K."/>
            <person name="Hahn J.H."/>
            <person name="Sangsakoo G."/>
            <person name="Vanavichit A."/>
            <person name="de Mattos Luiz.A.T."/>
            <person name="Zimmer P.D."/>
            <person name="Malone G."/>
            <person name="Dellagostin O."/>
            <person name="de Oliveira A.C."/>
            <person name="Bevan M."/>
            <person name="Bancroft I."/>
            <person name="Minx P."/>
            <person name="Cordum H."/>
            <person name="Wilson R."/>
            <person name="Cheng Z."/>
            <person name="Jin W."/>
            <person name="Jiang J."/>
            <person name="Leong S.A."/>
            <person name="Iwama H."/>
            <person name="Gojobori T."/>
            <person name="Itoh T."/>
            <person name="Niimura Y."/>
            <person name="Fujii Y."/>
            <person name="Habara T."/>
            <person name="Sakai H."/>
            <person name="Sato Y."/>
            <person name="Wilson G."/>
            <person name="Kumar K."/>
            <person name="McCouch S."/>
            <person name="Juretic N."/>
            <person name="Hoen D."/>
            <person name="Wright S."/>
            <person name="Bruskiewich R."/>
            <person name="Bureau T."/>
            <person name="Miyao A."/>
            <person name="Hirochika H."/>
            <person name="Nishikawa T."/>
            <person name="Kadowaki K."/>
            <person name="Sugiura M."/>
            <person name="Burr B."/>
            <person name="Sasaki T."/>
        </authorList>
    </citation>
    <scope>NUCLEOTIDE SEQUENCE [LARGE SCALE GENOMIC DNA]</scope>
    <source>
        <strain evidence="4">cv. Nipponbare</strain>
    </source>
</reference>
<dbReference type="EMBL" id="AP005816">
    <property type="protein sequence ID" value="BAD10654.1"/>
    <property type="molecule type" value="Genomic_DNA"/>
</dbReference>
<dbReference type="AlphaFoldDB" id="Q6YVT9"/>
<organism evidence="3 4">
    <name type="scientific">Oryza sativa subsp. japonica</name>
    <name type="common">Rice</name>
    <dbReference type="NCBI Taxonomy" id="39947"/>
    <lineage>
        <taxon>Eukaryota</taxon>
        <taxon>Viridiplantae</taxon>
        <taxon>Streptophyta</taxon>
        <taxon>Embryophyta</taxon>
        <taxon>Tracheophyta</taxon>
        <taxon>Spermatophyta</taxon>
        <taxon>Magnoliopsida</taxon>
        <taxon>Liliopsida</taxon>
        <taxon>Poales</taxon>
        <taxon>Poaceae</taxon>
        <taxon>BOP clade</taxon>
        <taxon>Oryzoideae</taxon>
        <taxon>Oryzeae</taxon>
        <taxon>Oryzinae</taxon>
        <taxon>Oryza</taxon>
        <taxon>Oryza sativa</taxon>
    </lineage>
</organism>
<evidence type="ECO:0000313" key="2">
    <source>
        <dbReference type="EMBL" id="BAD10238.1"/>
    </source>
</evidence>
<feature type="region of interest" description="Disordered" evidence="1">
    <location>
        <begin position="45"/>
        <end position="67"/>
    </location>
</feature>
<sequence length="83" mass="8232">MGAECGAARNERGRGAVRRGAVGTRKARWGWGAARSRGEIAGAWRGGHGAGVEKAGGGGGGGAGLETVGRSAGWRSLAAAWED</sequence>
<reference evidence="2" key="1">
    <citation type="submission" date="2002-05" db="EMBL/GenBank/DDBJ databases">
        <title>Oryza sativa nipponbare(GA3) genomic DNA, chromosome 8, BAC clone:OSJNBb0064I19.</title>
        <authorList>
            <person name="Sasaki T."/>
            <person name="Matsumoto T."/>
            <person name="Katayose Y."/>
        </authorList>
    </citation>
    <scope>NUCLEOTIDE SEQUENCE</scope>
</reference>
<evidence type="ECO:0000313" key="3">
    <source>
        <dbReference type="EMBL" id="BAD10654.1"/>
    </source>
</evidence>
<name>Q6YVT9_ORYSJ</name>
<protein>
    <submittedName>
        <fullName evidence="3">Uncharacterized protein</fullName>
    </submittedName>
</protein>